<proteinExistence type="predicted"/>
<reference evidence="1 2" key="1">
    <citation type="submission" date="2016-10" db="EMBL/GenBank/DDBJ databases">
        <authorList>
            <person name="de Groot N.N."/>
        </authorList>
    </citation>
    <scope>NUCLEOTIDE SEQUENCE [LARGE SCALE GENOMIC DNA]</scope>
    <source>
        <strain evidence="1 2">LMG 2247</strain>
    </source>
</reference>
<name>A0A1G8IDB1_9BURK</name>
<organism evidence="1 2">
    <name type="scientific">Paraburkholderia phenazinium</name>
    <dbReference type="NCBI Taxonomy" id="60549"/>
    <lineage>
        <taxon>Bacteria</taxon>
        <taxon>Pseudomonadati</taxon>
        <taxon>Pseudomonadota</taxon>
        <taxon>Betaproteobacteria</taxon>
        <taxon>Burkholderiales</taxon>
        <taxon>Burkholderiaceae</taxon>
        <taxon>Paraburkholderia</taxon>
    </lineage>
</organism>
<gene>
    <name evidence="1" type="ORF">SAMN05216466_11852</name>
</gene>
<accession>A0A1G8IDB1</accession>
<protein>
    <submittedName>
        <fullName evidence="1">Uncharacterized protein</fullName>
    </submittedName>
</protein>
<dbReference type="AlphaFoldDB" id="A0A1G8IDB1"/>
<evidence type="ECO:0000313" key="1">
    <source>
        <dbReference type="EMBL" id="SDI16787.1"/>
    </source>
</evidence>
<dbReference type="Proteomes" id="UP000199706">
    <property type="component" value="Unassembled WGS sequence"/>
</dbReference>
<dbReference type="EMBL" id="FNCJ01000018">
    <property type="protein sequence ID" value="SDI16787.1"/>
    <property type="molecule type" value="Genomic_DNA"/>
</dbReference>
<sequence length="105" mass="12312">MSNVQLFFLFIFYEHQTYLNKFYAPRQCREHRAWIVASTERASIYDGGIQIAHAAQPNSQRLGANTTAEPGTMRRFRMRATEYMVPRRSTPKRCFNTPPKPSRKL</sequence>
<evidence type="ECO:0000313" key="2">
    <source>
        <dbReference type="Proteomes" id="UP000199706"/>
    </source>
</evidence>